<dbReference type="SUPFAM" id="SSF46955">
    <property type="entry name" value="Putative DNA-binding domain"/>
    <property type="match status" value="1"/>
</dbReference>
<accession>A0AAF1BZP1</accession>
<sequence length="82" mass="9138">MKTTHSVKPEVEMSQSVLMSVAELSELLGVPVGSLRMWRQRGEGPRSFKLVGRVMYDRAEVMAWIEKAKEETSAGYVPEPAA</sequence>
<reference evidence="2" key="1">
    <citation type="submission" date="2017-12" db="EMBL/GenBank/DDBJ databases">
        <authorList>
            <person name="Thomas-White K."/>
            <person name="Wolfe A.J."/>
        </authorList>
    </citation>
    <scope>NUCLEOTIDE SEQUENCE</scope>
    <source>
        <strain evidence="2">UMB0763</strain>
    </source>
</reference>
<dbReference type="EMBL" id="CP136958">
    <property type="protein sequence ID" value="WOT02885.1"/>
    <property type="molecule type" value="Genomic_DNA"/>
</dbReference>
<proteinExistence type="predicted"/>
<dbReference type="Proteomes" id="UP000234560">
    <property type="component" value="Chromosome"/>
</dbReference>
<evidence type="ECO:0000313" key="2">
    <source>
        <dbReference type="EMBL" id="WOT02885.1"/>
    </source>
</evidence>
<dbReference type="AlphaFoldDB" id="A0AAF1BZP1"/>
<organism evidence="2 3">
    <name type="scientific">Corynebacterium pyruviciproducens</name>
    <dbReference type="NCBI Taxonomy" id="598660"/>
    <lineage>
        <taxon>Bacteria</taxon>
        <taxon>Bacillati</taxon>
        <taxon>Actinomycetota</taxon>
        <taxon>Actinomycetes</taxon>
        <taxon>Mycobacteriales</taxon>
        <taxon>Corynebacteriaceae</taxon>
        <taxon>Corynebacterium</taxon>
    </lineage>
</organism>
<dbReference type="InterPro" id="IPR009061">
    <property type="entry name" value="DNA-bd_dom_put_sf"/>
</dbReference>
<feature type="domain" description="Helix-turn-helix" evidence="1">
    <location>
        <begin position="18"/>
        <end position="67"/>
    </location>
</feature>
<reference evidence="2" key="2">
    <citation type="submission" date="2023-10" db="EMBL/GenBank/DDBJ databases">
        <authorList>
            <person name="Choi B."/>
        </authorList>
    </citation>
    <scope>NUCLEOTIDE SEQUENCE</scope>
    <source>
        <strain evidence="2">UMB0763</strain>
    </source>
</reference>
<dbReference type="RefSeq" id="WP_257877819.1">
    <property type="nucleotide sequence ID" value="NZ_CP136958.1"/>
</dbReference>
<gene>
    <name evidence="2" type="ORF">CYJ47_03700</name>
</gene>
<evidence type="ECO:0000313" key="3">
    <source>
        <dbReference type="Proteomes" id="UP000234560"/>
    </source>
</evidence>
<name>A0AAF1BZP1_9CORY</name>
<evidence type="ECO:0000259" key="1">
    <source>
        <dbReference type="Pfam" id="PF12728"/>
    </source>
</evidence>
<dbReference type="KEGG" id="cpyr:CYJ47_03700"/>
<dbReference type="Pfam" id="PF12728">
    <property type="entry name" value="HTH_17"/>
    <property type="match status" value="1"/>
</dbReference>
<dbReference type="InterPro" id="IPR041657">
    <property type="entry name" value="HTH_17"/>
</dbReference>
<protein>
    <submittedName>
        <fullName evidence="2">Helix-turn-helix domain-containing protein</fullName>
    </submittedName>
</protein>